<gene>
    <name evidence="3" type="ORF">BpHYR1_037808</name>
</gene>
<feature type="chain" id="PRO_5018333367" evidence="2">
    <location>
        <begin position="24"/>
        <end position="479"/>
    </location>
</feature>
<proteinExistence type="predicted"/>
<keyword evidence="2" id="KW-0732">Signal</keyword>
<dbReference type="PANTHER" id="PTHR10151">
    <property type="entry name" value="ECTONUCLEOTIDE PYROPHOSPHATASE/PHOSPHODIESTERASE"/>
    <property type="match status" value="1"/>
</dbReference>
<dbReference type="OrthoDB" id="415411at2759"/>
<dbReference type="Gene3D" id="3.40.720.10">
    <property type="entry name" value="Alkaline Phosphatase, subunit A"/>
    <property type="match status" value="1"/>
</dbReference>
<sequence length="479" mass="55537">MAWNTICLRVLAILLFIITVSDTKFFSNFPFKKTNYLKQQRVLMISFGGFRHDFIDRYQLVNLAKFRSHSAHSVHLNPQFSTQSYPNHWSIATGAFVENHGIIANKFYDPIYQDTFSHHKHDAKWWNQSEPIWLTAATQGVKSFVHSWPGTEAGLYDSDLYTRAPFSDNSNFRHKINQTIEYFTRDHYKFICLYHNQPDAIAHKYGLDSAEFNVTLQQLDTEFGQMINLLKQSSLFASNDFNLIVLSDHGIANIRKNVFINEYFSEKDAAIWSFSRTLIHLKPLIQLDLLLLKLSKIPDITVTLKEDMPQRLHYKNHYRIGDVIVSAIEGVGFNYVSDEPVNFNGRRAQLSYEFKKKLMLAAADKANHGYDNVYPDMKGIFMAHGAMFKNGYYSKKALENVDIYPMLCNILAIECEQRDGHFERSRIFLRYEHRLISSSNRQIVASISRTLVPISFIFLLLMSLVLSVYLRCDDGKNLV</sequence>
<dbReference type="CDD" id="cd16018">
    <property type="entry name" value="Enpp"/>
    <property type="match status" value="1"/>
</dbReference>
<dbReference type="STRING" id="10195.A0A3M7PND2"/>
<evidence type="ECO:0000256" key="1">
    <source>
        <dbReference type="SAM" id="Phobius"/>
    </source>
</evidence>
<reference evidence="3 4" key="1">
    <citation type="journal article" date="2018" name="Sci. Rep.">
        <title>Genomic signatures of local adaptation to the degree of environmental predictability in rotifers.</title>
        <authorList>
            <person name="Franch-Gras L."/>
            <person name="Hahn C."/>
            <person name="Garcia-Roger E.M."/>
            <person name="Carmona M.J."/>
            <person name="Serra M."/>
            <person name="Gomez A."/>
        </authorList>
    </citation>
    <scope>NUCLEOTIDE SEQUENCE [LARGE SCALE GENOMIC DNA]</scope>
    <source>
        <strain evidence="3">HYR1</strain>
    </source>
</reference>
<keyword evidence="1" id="KW-0472">Membrane</keyword>
<dbReference type="AlphaFoldDB" id="A0A3M7PND2"/>
<accession>A0A3M7PND2</accession>
<evidence type="ECO:0000313" key="4">
    <source>
        <dbReference type="Proteomes" id="UP000276133"/>
    </source>
</evidence>
<dbReference type="Gene3D" id="3.30.1360.180">
    <property type="match status" value="1"/>
</dbReference>
<feature type="transmembrane region" description="Helical" evidence="1">
    <location>
        <begin position="451"/>
        <end position="470"/>
    </location>
</feature>
<dbReference type="InterPro" id="IPR017850">
    <property type="entry name" value="Alkaline_phosphatase_core_sf"/>
</dbReference>
<dbReference type="InterPro" id="IPR002591">
    <property type="entry name" value="Phosphodiest/P_Trfase"/>
</dbReference>
<evidence type="ECO:0000256" key="2">
    <source>
        <dbReference type="SAM" id="SignalP"/>
    </source>
</evidence>
<name>A0A3M7PND2_BRAPC</name>
<dbReference type="EMBL" id="REGN01009699">
    <property type="protein sequence ID" value="RNA00560.1"/>
    <property type="molecule type" value="Genomic_DNA"/>
</dbReference>
<feature type="signal peptide" evidence="2">
    <location>
        <begin position="1"/>
        <end position="23"/>
    </location>
</feature>
<dbReference type="GO" id="GO:0016787">
    <property type="term" value="F:hydrolase activity"/>
    <property type="evidence" value="ECO:0007669"/>
    <property type="project" value="UniProtKB-ARBA"/>
</dbReference>
<dbReference type="Pfam" id="PF01663">
    <property type="entry name" value="Phosphodiest"/>
    <property type="match status" value="1"/>
</dbReference>
<organism evidence="3 4">
    <name type="scientific">Brachionus plicatilis</name>
    <name type="common">Marine rotifer</name>
    <name type="synonym">Brachionus muelleri</name>
    <dbReference type="NCBI Taxonomy" id="10195"/>
    <lineage>
        <taxon>Eukaryota</taxon>
        <taxon>Metazoa</taxon>
        <taxon>Spiralia</taxon>
        <taxon>Gnathifera</taxon>
        <taxon>Rotifera</taxon>
        <taxon>Eurotatoria</taxon>
        <taxon>Monogononta</taxon>
        <taxon>Pseudotrocha</taxon>
        <taxon>Ploima</taxon>
        <taxon>Brachionidae</taxon>
        <taxon>Brachionus</taxon>
    </lineage>
</organism>
<protein>
    <submittedName>
        <fullName evidence="3">Ectonucleotide pyrophosphatase phosphodiesterase family member 5</fullName>
    </submittedName>
</protein>
<evidence type="ECO:0000313" key="3">
    <source>
        <dbReference type="EMBL" id="RNA00560.1"/>
    </source>
</evidence>
<comment type="caution">
    <text evidence="3">The sequence shown here is derived from an EMBL/GenBank/DDBJ whole genome shotgun (WGS) entry which is preliminary data.</text>
</comment>
<dbReference type="PANTHER" id="PTHR10151:SF120">
    <property type="entry name" value="BIS(5'-ADENOSYL)-TRIPHOSPHATASE"/>
    <property type="match status" value="1"/>
</dbReference>
<keyword evidence="1" id="KW-0812">Transmembrane</keyword>
<keyword evidence="4" id="KW-1185">Reference proteome</keyword>
<dbReference type="Proteomes" id="UP000276133">
    <property type="component" value="Unassembled WGS sequence"/>
</dbReference>
<keyword evidence="1" id="KW-1133">Transmembrane helix</keyword>
<dbReference type="SUPFAM" id="SSF53649">
    <property type="entry name" value="Alkaline phosphatase-like"/>
    <property type="match status" value="1"/>
</dbReference>